<dbReference type="GO" id="GO:0004152">
    <property type="term" value="F:dihydroorotate dehydrogenase activity"/>
    <property type="evidence" value="ECO:0007669"/>
    <property type="project" value="InterPro"/>
</dbReference>
<dbReference type="Pfam" id="PF01180">
    <property type="entry name" value="DHO_dh"/>
    <property type="match status" value="1"/>
</dbReference>
<dbReference type="InterPro" id="IPR050074">
    <property type="entry name" value="DHO_dehydrogenase"/>
</dbReference>
<evidence type="ECO:0000259" key="7">
    <source>
        <dbReference type="Pfam" id="PF01180"/>
    </source>
</evidence>
<accession>A0A934RGW0</accession>
<keyword evidence="6" id="KW-0560">Oxidoreductase</keyword>
<evidence type="ECO:0000256" key="2">
    <source>
        <dbReference type="ARBA" id="ARBA00004725"/>
    </source>
</evidence>
<keyword evidence="9" id="KW-1185">Reference proteome</keyword>
<dbReference type="GO" id="GO:0006207">
    <property type="term" value="P:'de novo' pyrimidine nucleobase biosynthetic process"/>
    <property type="evidence" value="ECO:0007669"/>
    <property type="project" value="TreeGrafter"/>
</dbReference>
<organism evidence="8 9">
    <name type="scientific">Haloferula rosea</name>
    <dbReference type="NCBI Taxonomy" id="490093"/>
    <lineage>
        <taxon>Bacteria</taxon>
        <taxon>Pseudomonadati</taxon>
        <taxon>Verrucomicrobiota</taxon>
        <taxon>Verrucomicrobiia</taxon>
        <taxon>Verrucomicrobiales</taxon>
        <taxon>Verrucomicrobiaceae</taxon>
        <taxon>Haloferula</taxon>
    </lineage>
</organism>
<dbReference type="Proteomes" id="UP000658278">
    <property type="component" value="Unassembled WGS sequence"/>
</dbReference>
<dbReference type="PANTHER" id="PTHR48109">
    <property type="entry name" value="DIHYDROOROTATE DEHYDROGENASE (QUINONE), MITOCHONDRIAL-RELATED"/>
    <property type="match status" value="1"/>
</dbReference>
<evidence type="ECO:0000313" key="8">
    <source>
        <dbReference type="EMBL" id="MBK1828306.1"/>
    </source>
</evidence>
<dbReference type="AlphaFoldDB" id="A0A934RGW0"/>
<dbReference type="CDD" id="cd04739">
    <property type="entry name" value="DHOD_like"/>
    <property type="match status" value="1"/>
</dbReference>
<evidence type="ECO:0000256" key="6">
    <source>
        <dbReference type="ARBA" id="ARBA00023002"/>
    </source>
</evidence>
<comment type="caution">
    <text evidence="8">The sequence shown here is derived from an EMBL/GenBank/DDBJ whole genome shotgun (WGS) entry which is preliminary data.</text>
</comment>
<dbReference type="EMBL" id="JAENII010000012">
    <property type="protein sequence ID" value="MBK1828306.1"/>
    <property type="molecule type" value="Genomic_DNA"/>
</dbReference>
<evidence type="ECO:0000256" key="4">
    <source>
        <dbReference type="ARBA" id="ARBA00022643"/>
    </source>
</evidence>
<comment type="pathway">
    <text evidence="2">Pyrimidine metabolism; UMP biosynthesis via de novo pathway.</text>
</comment>
<dbReference type="InterPro" id="IPR013785">
    <property type="entry name" value="Aldolase_TIM"/>
</dbReference>
<dbReference type="InterPro" id="IPR012135">
    <property type="entry name" value="Dihydroorotate_DH_1_2"/>
</dbReference>
<dbReference type="SUPFAM" id="SSF51395">
    <property type="entry name" value="FMN-linked oxidoreductases"/>
    <property type="match status" value="1"/>
</dbReference>
<dbReference type="PIRSF" id="PIRSF000164">
    <property type="entry name" value="DHO_oxidase"/>
    <property type="match status" value="1"/>
</dbReference>
<evidence type="ECO:0000256" key="3">
    <source>
        <dbReference type="ARBA" id="ARBA00022630"/>
    </source>
</evidence>
<keyword evidence="4" id="KW-0288">FMN</keyword>
<evidence type="ECO:0000256" key="1">
    <source>
        <dbReference type="ARBA" id="ARBA00001917"/>
    </source>
</evidence>
<keyword evidence="3" id="KW-0285">Flavoprotein</keyword>
<dbReference type="Gene3D" id="3.20.20.70">
    <property type="entry name" value="Aldolase class I"/>
    <property type="match status" value="1"/>
</dbReference>
<gene>
    <name evidence="8" type="ORF">JIN81_14830</name>
</gene>
<dbReference type="InterPro" id="IPR005720">
    <property type="entry name" value="Dihydroorotate_DH_cat"/>
</dbReference>
<keyword evidence="5" id="KW-0665">Pyrimidine biosynthesis</keyword>
<dbReference type="PANTHER" id="PTHR48109:SF3">
    <property type="entry name" value="SLL0744 PROTEIN"/>
    <property type="match status" value="1"/>
</dbReference>
<dbReference type="NCBIfam" id="NF005741">
    <property type="entry name" value="PRK07565.1"/>
    <property type="match status" value="1"/>
</dbReference>
<feature type="domain" description="Dihydroorotate dehydrogenase catalytic" evidence="7">
    <location>
        <begin position="3"/>
        <end position="290"/>
    </location>
</feature>
<evidence type="ECO:0000256" key="5">
    <source>
        <dbReference type="ARBA" id="ARBA00022975"/>
    </source>
</evidence>
<comment type="cofactor">
    <cofactor evidence="1">
        <name>FMN</name>
        <dbReference type="ChEBI" id="CHEBI:58210"/>
    </cofactor>
</comment>
<dbReference type="GO" id="GO:0006222">
    <property type="term" value="P:UMP biosynthetic process"/>
    <property type="evidence" value="ECO:0007669"/>
    <property type="project" value="InterPro"/>
</dbReference>
<name>A0A934RGW0_9BACT</name>
<sequence length="330" mass="35448">MNLGTNYLGLELKNPLVHSASPLTKKLSNLHRLEKAGVSAIVMHSLFEEQIEEEGMMLDRILSEGADSFGEASSFIPDYNVVPVGADDHLAHLSRAASEIGIPIIASLNGSSLGGWVDYAARIEATGVAALELNLYNVPSDPDVPASEIEAGYIDVVRAVCSSTSLPVAVKISPFLTAPAHFARQVVSAGAKGLVLFNRFYQPDIDLETLEVVPNLKLSHSDELRLPLRWTALLSGRIPADIAVTGGVHTGDDLIKSMLCGAKVGMMTSAVLAHGFDCIPTVLERLRHWMAENDYSSVEEMCGAMRSDHVGDPSAYERANYMKVLGSYSG</sequence>
<dbReference type="RefSeq" id="WP_200281440.1">
    <property type="nucleotide sequence ID" value="NZ_JAENII010000012.1"/>
</dbReference>
<dbReference type="GO" id="GO:0005737">
    <property type="term" value="C:cytoplasm"/>
    <property type="evidence" value="ECO:0007669"/>
    <property type="project" value="InterPro"/>
</dbReference>
<evidence type="ECO:0000313" key="9">
    <source>
        <dbReference type="Proteomes" id="UP000658278"/>
    </source>
</evidence>
<reference evidence="8" key="1">
    <citation type="submission" date="2021-01" db="EMBL/GenBank/DDBJ databases">
        <title>Modified the classification status of verrucomicrobia.</title>
        <authorList>
            <person name="Feng X."/>
        </authorList>
    </citation>
    <scope>NUCLEOTIDE SEQUENCE</scope>
    <source>
        <strain evidence="8">KCTC 22201</strain>
    </source>
</reference>
<protein>
    <submittedName>
        <fullName evidence="8">Dihydroorotate dehydrogenase-like protein</fullName>
    </submittedName>
</protein>
<proteinExistence type="predicted"/>